<keyword evidence="1" id="KW-1133">Transmembrane helix</keyword>
<evidence type="ECO:0000313" key="3">
    <source>
        <dbReference type="Proteomes" id="UP000730161"/>
    </source>
</evidence>
<evidence type="ECO:0000313" key="2">
    <source>
        <dbReference type="EMBL" id="MBR1369402.1"/>
    </source>
</evidence>
<accession>A0A8J8B788</accession>
<protein>
    <submittedName>
        <fullName evidence="2">Uncharacterized protein</fullName>
    </submittedName>
</protein>
<feature type="transmembrane region" description="Helical" evidence="1">
    <location>
        <begin position="6"/>
        <end position="27"/>
    </location>
</feature>
<dbReference type="AlphaFoldDB" id="A0A8J8B788"/>
<reference evidence="2" key="1">
    <citation type="submission" date="2014-12" db="EMBL/GenBank/DDBJ databases">
        <authorList>
            <person name="Huang H.-H."/>
            <person name="Chen S.-C."/>
            <person name="Lai M.-C."/>
        </authorList>
    </citation>
    <scope>NUCLEOTIDE SEQUENCE</scope>
    <source>
        <strain evidence="2">K1F9705b</strain>
    </source>
</reference>
<gene>
    <name evidence="2" type="ORF">RJ53_07805</name>
</gene>
<feature type="transmembrane region" description="Helical" evidence="1">
    <location>
        <begin position="66"/>
        <end position="90"/>
    </location>
</feature>
<name>A0A8J8B788_9EURY</name>
<comment type="caution">
    <text evidence="2">The sequence shown here is derived from an EMBL/GenBank/DDBJ whole genome shotgun (WGS) entry which is preliminary data.</text>
</comment>
<dbReference type="EMBL" id="JWHL01000012">
    <property type="protein sequence ID" value="MBR1369402.1"/>
    <property type="molecule type" value="Genomic_DNA"/>
</dbReference>
<feature type="transmembrane region" description="Helical" evidence="1">
    <location>
        <begin position="39"/>
        <end position="60"/>
    </location>
</feature>
<organism evidence="2 3">
    <name type="scientific">Methanocalculus chunghsingensis</name>
    <dbReference type="NCBI Taxonomy" id="156457"/>
    <lineage>
        <taxon>Archaea</taxon>
        <taxon>Methanobacteriati</taxon>
        <taxon>Methanobacteriota</taxon>
        <taxon>Stenosarchaea group</taxon>
        <taxon>Methanomicrobia</taxon>
        <taxon>Methanomicrobiales</taxon>
        <taxon>Methanocalculaceae</taxon>
        <taxon>Methanocalculus</taxon>
    </lineage>
</organism>
<dbReference type="RefSeq" id="WP_211531106.1">
    <property type="nucleotide sequence ID" value="NZ_JWHL01000012.1"/>
</dbReference>
<proteinExistence type="predicted"/>
<sequence>MAFEMLYGILAIITLIMGAALIVLMYLSYTRVKDRTLLLFNLGLFLLVIGIVFSDIVAMISGEGVVSYWSIVTARLLQIAGIGCMITGVFR</sequence>
<dbReference type="Proteomes" id="UP000730161">
    <property type="component" value="Unassembled WGS sequence"/>
</dbReference>
<evidence type="ECO:0000256" key="1">
    <source>
        <dbReference type="SAM" id="Phobius"/>
    </source>
</evidence>
<keyword evidence="3" id="KW-1185">Reference proteome</keyword>
<keyword evidence="1" id="KW-0812">Transmembrane</keyword>
<keyword evidence="1" id="KW-0472">Membrane</keyword>